<evidence type="ECO:0000313" key="6">
    <source>
        <dbReference type="Proteomes" id="UP000238348"/>
    </source>
</evidence>
<evidence type="ECO:0000259" key="4">
    <source>
        <dbReference type="Pfam" id="PF13588"/>
    </source>
</evidence>
<dbReference type="InterPro" id="IPR029063">
    <property type="entry name" value="SAM-dependent_MTases_sf"/>
</dbReference>
<dbReference type="SUPFAM" id="SSF53335">
    <property type="entry name" value="S-adenosyl-L-methionine-dependent methyltransferases"/>
    <property type="match status" value="1"/>
</dbReference>
<accession>A0A2L0EKB9</accession>
<evidence type="ECO:0000256" key="1">
    <source>
        <dbReference type="ARBA" id="ARBA00006594"/>
    </source>
</evidence>
<sequence length="690" mass="77987">MAKKKTTTTAPDVEGSSDESTQIDDGKVLDYITGKPVADNDKERVRQRIARALFHEYGISVDDMEPDFKVKLDGSNKKIDIAIFEPGAEHTAENVRRLVVCQKELKLGDKGAYKMRDHEQAAKDLEFLKAAMTACEDCKYGLWTNGLEFFFFRVERTRFDVKFKPIGDWPLSDESIGTRDVASHAKLRRADPEMLRTAFRRCHNFIHGNEGMPKDAAFWQFLYLISAKLHDERQPNDARRFWAGRFEKTINGQRQLIDEQFDAEGQKAIRERILPLFDDVKKKYRTVFRGNDEITLSDRALAFMVSELAKYDLGRTDVDAKGTAYQEIVGTNLRGDRGQYFTPRGAIKLVVSMLDPKPNERVLDPACGTGGFLTATLAHLAHKFQEEKGIEPGAESTQEFNSIQDRLGDFVKKNLFGADFDPFLVRAAQMNVVMASNAEANLFNINSLEFPAGHLVGLPDAKKVAELGTMDVVMTNPPFGSEIPITDPHVLKHFELAHAWEQTEQGSFRNTGRLQSSLAPEVLFLERCVDWLRPGGRAGIVVPNGILGNPGDEYIRAWLLRRCWILASVELPVEVFISEADVNILTSLLFLKKKSHQDIQAADLGKEPNYSIFMAVAEKVGVDRRGNTLYVRTPAGDEVFEDVEETERIRIGGQLVTRTLRRKRKVVNDDLPKIAVAYREFRRRTKEPGK</sequence>
<dbReference type="Gene3D" id="3.40.50.150">
    <property type="entry name" value="Vaccinia Virus protein VP39"/>
    <property type="match status" value="1"/>
</dbReference>
<feature type="domain" description="Type I restriction enzyme R protein N-terminal" evidence="4">
    <location>
        <begin position="42"/>
        <end position="158"/>
    </location>
</feature>
<keyword evidence="5" id="KW-0378">Hydrolase</keyword>
<evidence type="ECO:0000256" key="2">
    <source>
        <dbReference type="SAM" id="MobiDB-lite"/>
    </source>
</evidence>
<feature type="domain" description="DNA methylase adenine-specific" evidence="3">
    <location>
        <begin position="321"/>
        <end position="598"/>
    </location>
</feature>
<proteinExistence type="inferred from homology"/>
<dbReference type="Proteomes" id="UP000238348">
    <property type="component" value="Chromosome"/>
</dbReference>
<dbReference type="GO" id="GO:0004519">
    <property type="term" value="F:endonuclease activity"/>
    <property type="evidence" value="ECO:0007669"/>
    <property type="project" value="UniProtKB-KW"/>
</dbReference>
<name>A0A2L0EKB9_SORCE</name>
<dbReference type="REBASE" id="232804">
    <property type="entry name" value="M.Sce26ORF11380P"/>
</dbReference>
<dbReference type="GO" id="GO:0003677">
    <property type="term" value="F:DNA binding"/>
    <property type="evidence" value="ECO:0007669"/>
    <property type="project" value="InterPro"/>
</dbReference>
<dbReference type="RefSeq" id="WP_104977661.1">
    <property type="nucleotide sequence ID" value="NZ_CP012673.1"/>
</dbReference>
<dbReference type="InterPro" id="IPR003356">
    <property type="entry name" value="DNA_methylase_A-5"/>
</dbReference>
<dbReference type="NCBIfam" id="NF047738">
    <property type="entry name" value="antiphage_MADS2"/>
    <property type="match status" value="1"/>
</dbReference>
<evidence type="ECO:0000259" key="3">
    <source>
        <dbReference type="Pfam" id="PF02384"/>
    </source>
</evidence>
<dbReference type="EMBL" id="CP012673">
    <property type="protein sequence ID" value="AUX39743.1"/>
    <property type="molecule type" value="Genomic_DNA"/>
</dbReference>
<dbReference type="Pfam" id="PF02384">
    <property type="entry name" value="N6_Mtase"/>
    <property type="match status" value="1"/>
</dbReference>
<keyword evidence="5" id="KW-0255">Endonuclease</keyword>
<dbReference type="AlphaFoldDB" id="A0A2L0EKB9"/>
<protein>
    <submittedName>
        <fullName evidence="5">Restriction endonuclease subunit M</fullName>
    </submittedName>
</protein>
<keyword evidence="5" id="KW-0540">Nuclease</keyword>
<reference evidence="5 6" key="1">
    <citation type="submission" date="2015-09" db="EMBL/GenBank/DDBJ databases">
        <title>Sorangium comparison.</title>
        <authorList>
            <person name="Zaburannyi N."/>
            <person name="Bunk B."/>
            <person name="Overmann J."/>
            <person name="Mueller R."/>
        </authorList>
    </citation>
    <scope>NUCLEOTIDE SEQUENCE [LARGE SCALE GENOMIC DNA]</scope>
    <source>
        <strain evidence="5 6">So ce26</strain>
    </source>
</reference>
<dbReference type="OrthoDB" id="9784823at2"/>
<comment type="similarity">
    <text evidence="1">Belongs to the N(4)/N(6)-methyltransferase family.</text>
</comment>
<dbReference type="PANTHER" id="PTHR42998:SF1">
    <property type="entry name" value="TYPE I RESTRICTION ENZYME HINDI METHYLASE SUBUNIT"/>
    <property type="match status" value="1"/>
</dbReference>
<dbReference type="PANTHER" id="PTHR42998">
    <property type="entry name" value="TYPE I RESTRICTION ENZYME HINDVIIP M PROTEIN-RELATED"/>
    <property type="match status" value="1"/>
</dbReference>
<dbReference type="GO" id="GO:0008170">
    <property type="term" value="F:N-methyltransferase activity"/>
    <property type="evidence" value="ECO:0007669"/>
    <property type="project" value="InterPro"/>
</dbReference>
<dbReference type="InterPro" id="IPR029464">
    <property type="entry name" value="HSDR_N"/>
</dbReference>
<gene>
    <name evidence="5" type="ORF">SOCE26_011380</name>
</gene>
<dbReference type="PRINTS" id="PR00507">
    <property type="entry name" value="N12N6MTFRASE"/>
</dbReference>
<organism evidence="5 6">
    <name type="scientific">Sorangium cellulosum</name>
    <name type="common">Polyangium cellulosum</name>
    <dbReference type="NCBI Taxonomy" id="56"/>
    <lineage>
        <taxon>Bacteria</taxon>
        <taxon>Pseudomonadati</taxon>
        <taxon>Myxococcota</taxon>
        <taxon>Polyangia</taxon>
        <taxon>Polyangiales</taxon>
        <taxon>Polyangiaceae</taxon>
        <taxon>Sorangium</taxon>
    </lineage>
</organism>
<dbReference type="InterPro" id="IPR052916">
    <property type="entry name" value="Type-I_RE_MTase_Subunit"/>
</dbReference>
<evidence type="ECO:0000313" key="5">
    <source>
        <dbReference type="EMBL" id="AUX39743.1"/>
    </source>
</evidence>
<feature type="region of interest" description="Disordered" evidence="2">
    <location>
        <begin position="1"/>
        <end position="25"/>
    </location>
</feature>
<dbReference type="Pfam" id="PF13588">
    <property type="entry name" value="HSDR_N_2"/>
    <property type="match status" value="1"/>
</dbReference>